<dbReference type="InterPro" id="IPR036259">
    <property type="entry name" value="MFS_trans_sf"/>
</dbReference>
<reference evidence="10 11" key="1">
    <citation type="submission" date="2019-04" db="EMBL/GenBank/DDBJ databases">
        <title>Streptomyces oryziradicis sp. nov., a novel actinomycete isolated from rhizosphere soil of rice (Oryza sativa L.).</title>
        <authorList>
            <person name="Li C."/>
        </authorList>
    </citation>
    <scope>NUCLEOTIDE SEQUENCE [LARGE SCALE GENOMIC DNA]</scope>
    <source>
        <strain evidence="10 11">NEAU-C40</strain>
    </source>
</reference>
<evidence type="ECO:0000256" key="8">
    <source>
        <dbReference type="SAM" id="Phobius"/>
    </source>
</evidence>
<feature type="transmembrane region" description="Helical" evidence="8">
    <location>
        <begin position="123"/>
        <end position="141"/>
    </location>
</feature>
<organism evidence="10 11">
    <name type="scientific">Actinacidiphila oryziradicis</name>
    <dbReference type="NCBI Taxonomy" id="2571141"/>
    <lineage>
        <taxon>Bacteria</taxon>
        <taxon>Bacillati</taxon>
        <taxon>Actinomycetota</taxon>
        <taxon>Actinomycetes</taxon>
        <taxon>Kitasatosporales</taxon>
        <taxon>Streptomycetaceae</taxon>
        <taxon>Actinacidiphila</taxon>
    </lineage>
</organism>
<feature type="transmembrane region" description="Helical" evidence="8">
    <location>
        <begin position="153"/>
        <end position="173"/>
    </location>
</feature>
<dbReference type="Gene3D" id="1.20.1250.20">
    <property type="entry name" value="MFS general substrate transporter like domains"/>
    <property type="match status" value="1"/>
</dbReference>
<sequence length="489" mass="51296">MSGLVVTILLAQLDNLVVAPALPTIAGELHGLNHLAWVATGYIISSTASTPIWGKLGDIYGRRLTVLASILLFLFGSALCGISQTMIELIGFRALQGIGAGGLMVGVVAAVGDLVSPRQRGKYQGVLMAASPAAIIAGPLVGGFVTEYLTWRWVFYVNLPLGIAALVLCSATLRKLPAGNRSAPVDWLGTVLLITWITTLVLITSWAGTQYAWGSWQILALTVATVAVFIVFIAVERRVSEPVMPLHVFKDRNFTLATLLGFLNRGAMFGAITFLPQFQQFIQGASATSSGLLLAPMMIASAIVAPLRGAYVSRTGRYRTPIIVGTALMALSLALFSTMNSGTPPLLTTGYLVMLGISTGSLMSVTTTIAQNSVPLRDLGAATGASTFLRNMGGSLGVSIMGAIYAAQLTGYVDAHGAAAAAGPSGATGLTPQALQHMPEAAKHVYQTAITNGTGFLFRWAAALAICGVVVSWFIRQITLDDTAPMRRV</sequence>
<evidence type="ECO:0000313" key="10">
    <source>
        <dbReference type="EMBL" id="TKA02952.1"/>
    </source>
</evidence>
<dbReference type="InterPro" id="IPR004638">
    <property type="entry name" value="EmrB-like"/>
</dbReference>
<feature type="transmembrane region" description="Helical" evidence="8">
    <location>
        <begin position="31"/>
        <end position="52"/>
    </location>
</feature>
<evidence type="ECO:0000256" key="4">
    <source>
        <dbReference type="ARBA" id="ARBA00022475"/>
    </source>
</evidence>
<feature type="transmembrane region" description="Helical" evidence="8">
    <location>
        <begin position="281"/>
        <end position="306"/>
    </location>
</feature>
<feature type="transmembrane region" description="Helical" evidence="8">
    <location>
        <begin position="318"/>
        <end position="339"/>
    </location>
</feature>
<dbReference type="GO" id="GO:0022857">
    <property type="term" value="F:transmembrane transporter activity"/>
    <property type="evidence" value="ECO:0007669"/>
    <property type="project" value="InterPro"/>
</dbReference>
<dbReference type="OrthoDB" id="7375466at2"/>
<accession>A0A4U0S283</accession>
<protein>
    <submittedName>
        <fullName evidence="10">MFS transporter</fullName>
    </submittedName>
</protein>
<keyword evidence="6 8" id="KW-1133">Transmembrane helix</keyword>
<dbReference type="InterPro" id="IPR011701">
    <property type="entry name" value="MFS"/>
</dbReference>
<feature type="transmembrane region" description="Helical" evidence="8">
    <location>
        <begin position="90"/>
        <end position="111"/>
    </location>
</feature>
<dbReference type="GO" id="GO:0005886">
    <property type="term" value="C:plasma membrane"/>
    <property type="evidence" value="ECO:0007669"/>
    <property type="project" value="UniProtKB-SubCell"/>
</dbReference>
<dbReference type="NCBIfam" id="TIGR00711">
    <property type="entry name" value="efflux_EmrB"/>
    <property type="match status" value="1"/>
</dbReference>
<feature type="transmembrane region" description="Helical" evidence="8">
    <location>
        <begin position="64"/>
        <end position="84"/>
    </location>
</feature>
<evidence type="ECO:0000256" key="3">
    <source>
        <dbReference type="ARBA" id="ARBA00022448"/>
    </source>
</evidence>
<dbReference type="InterPro" id="IPR020846">
    <property type="entry name" value="MFS_dom"/>
</dbReference>
<dbReference type="FunFam" id="1.20.1720.10:FF:000004">
    <property type="entry name" value="EmrB/QacA family drug resistance transporter"/>
    <property type="match status" value="1"/>
</dbReference>
<feature type="domain" description="Major facilitator superfamily (MFS) profile" evidence="9">
    <location>
        <begin position="1"/>
        <end position="480"/>
    </location>
</feature>
<dbReference type="PROSITE" id="PS50850">
    <property type="entry name" value="MFS"/>
    <property type="match status" value="1"/>
</dbReference>
<evidence type="ECO:0000259" key="9">
    <source>
        <dbReference type="PROSITE" id="PS50850"/>
    </source>
</evidence>
<feature type="transmembrane region" description="Helical" evidence="8">
    <location>
        <begin position="185"/>
        <end position="207"/>
    </location>
</feature>
<keyword evidence="4" id="KW-1003">Cell membrane</keyword>
<dbReference type="Proteomes" id="UP000305778">
    <property type="component" value="Unassembled WGS sequence"/>
</dbReference>
<feature type="transmembrane region" description="Helical" evidence="8">
    <location>
        <begin position="351"/>
        <end position="370"/>
    </location>
</feature>
<name>A0A4U0S283_9ACTN</name>
<dbReference type="SUPFAM" id="SSF103473">
    <property type="entry name" value="MFS general substrate transporter"/>
    <property type="match status" value="1"/>
</dbReference>
<comment type="caution">
    <text evidence="10">The sequence shown here is derived from an EMBL/GenBank/DDBJ whole genome shotgun (WGS) entry which is preliminary data.</text>
</comment>
<dbReference type="PANTHER" id="PTHR23501:SF197">
    <property type="entry name" value="COMD"/>
    <property type="match status" value="1"/>
</dbReference>
<feature type="transmembrane region" description="Helical" evidence="8">
    <location>
        <begin position="256"/>
        <end position="275"/>
    </location>
</feature>
<evidence type="ECO:0000256" key="5">
    <source>
        <dbReference type="ARBA" id="ARBA00022692"/>
    </source>
</evidence>
<dbReference type="EMBL" id="SUMC01000060">
    <property type="protein sequence ID" value="TKA02952.1"/>
    <property type="molecule type" value="Genomic_DNA"/>
</dbReference>
<dbReference type="Pfam" id="PF07690">
    <property type="entry name" value="MFS_1"/>
    <property type="match status" value="1"/>
</dbReference>
<keyword evidence="3" id="KW-0813">Transport</keyword>
<dbReference type="Gene3D" id="1.20.1720.10">
    <property type="entry name" value="Multidrug resistance protein D"/>
    <property type="match status" value="1"/>
</dbReference>
<evidence type="ECO:0000256" key="6">
    <source>
        <dbReference type="ARBA" id="ARBA00022989"/>
    </source>
</evidence>
<evidence type="ECO:0000256" key="1">
    <source>
        <dbReference type="ARBA" id="ARBA00004651"/>
    </source>
</evidence>
<proteinExistence type="inferred from homology"/>
<comment type="subcellular location">
    <subcellularLocation>
        <location evidence="1">Cell membrane</location>
        <topology evidence="1">Multi-pass membrane protein</topology>
    </subcellularLocation>
</comment>
<dbReference type="AlphaFoldDB" id="A0A4U0S283"/>
<feature type="transmembrane region" description="Helical" evidence="8">
    <location>
        <begin position="213"/>
        <end position="235"/>
    </location>
</feature>
<keyword evidence="7 8" id="KW-0472">Membrane</keyword>
<comment type="similarity">
    <text evidence="2">Belongs to the major facilitator superfamily. TCR/Tet family.</text>
</comment>
<evidence type="ECO:0000256" key="7">
    <source>
        <dbReference type="ARBA" id="ARBA00023136"/>
    </source>
</evidence>
<evidence type="ECO:0000256" key="2">
    <source>
        <dbReference type="ARBA" id="ARBA00007520"/>
    </source>
</evidence>
<dbReference type="PANTHER" id="PTHR23501">
    <property type="entry name" value="MAJOR FACILITATOR SUPERFAMILY"/>
    <property type="match status" value="1"/>
</dbReference>
<dbReference type="PRINTS" id="PR01036">
    <property type="entry name" value="TCRTETB"/>
</dbReference>
<dbReference type="CDD" id="cd17502">
    <property type="entry name" value="MFS_Azr1_MDR_like"/>
    <property type="match status" value="1"/>
</dbReference>
<keyword evidence="11" id="KW-1185">Reference proteome</keyword>
<keyword evidence="5 8" id="KW-0812">Transmembrane</keyword>
<feature type="transmembrane region" description="Helical" evidence="8">
    <location>
        <begin position="456"/>
        <end position="475"/>
    </location>
</feature>
<gene>
    <name evidence="10" type="ORF">FCI23_38025</name>
</gene>
<evidence type="ECO:0000313" key="11">
    <source>
        <dbReference type="Proteomes" id="UP000305778"/>
    </source>
</evidence>